<dbReference type="AlphaFoldDB" id="A0A1V6S8Y1"/>
<dbReference type="EMBL" id="MDYP01000004">
    <property type="protein sequence ID" value="OQE10230.1"/>
    <property type="molecule type" value="Genomic_DNA"/>
</dbReference>
<feature type="region of interest" description="Disordered" evidence="1">
    <location>
        <begin position="30"/>
        <end position="49"/>
    </location>
</feature>
<name>A0A1V6S8Y1_9EURO</name>
<comment type="caution">
    <text evidence="3">The sequence shown here is derived from an EMBL/GenBank/DDBJ whole genome shotgun (WGS) entry which is preliminary data.</text>
</comment>
<proteinExistence type="predicted"/>
<keyword evidence="4" id="KW-1185">Reference proteome</keyword>
<protein>
    <submittedName>
        <fullName evidence="3">Uncharacterized protein</fullName>
    </submittedName>
</protein>
<accession>A0A1V6S8Y1</accession>
<dbReference type="Proteomes" id="UP000191518">
    <property type="component" value="Unassembled WGS sequence"/>
</dbReference>
<feature type="signal peptide" evidence="2">
    <location>
        <begin position="1"/>
        <end position="18"/>
    </location>
</feature>
<sequence>MRVLEFGILAHLAISVSSLTVGRNSLVKPRAEPLPSASAPPSSAPTGDAWKTMQCSQVQGDWETEWEDANAEAAWNTTIAAWEEQKPGNMSLSLYFSTYLQGPSGMRCTDIGTENRCSQPVQCNDADIPAGALILNGFTGLHQLHASAFQAIGNVQAGASNDIGTFTSTFSPQPKDDGALIKNIIDSVTLVISIGASVVFNVALQQMENVIAKALITDAVAISVSSTGSFYKTNMKGAIEGLQAQNTIDSFLGQTMTAWKNIESDYLTSIFSANNTDTHTLYTMINNGAMGAVMDTIDLTHTSTDVEKILYGQMIPYAWSVSQDETRPFIWQSPDDCDENTQSVPQDSRLFVPDGQAVKINVCYKGKMHYLLNAKEIKGSGFRASTLPGGDHDTLDGTKWGGITIEDIVASSVDGWTNNNKQNGYPRPDSQAIVASFGGDDVPSVRTPGFFNLPVCENASVIADIMSNGDGNSPYWPCPNPDGYTSTGTNIHVSSGCIVINESKRCETWGGAYNVADQNTANSTAIIYAMFNGGNTLGQVRPDCKLEATWPRDYGDLDFTDNCLRDRSGEYSQCCSAATSTTDLVDNPYGPS</sequence>
<feature type="chain" id="PRO_5013071130" evidence="2">
    <location>
        <begin position="19"/>
        <end position="592"/>
    </location>
</feature>
<dbReference type="STRING" id="29845.A0A1V6S8Y1"/>
<evidence type="ECO:0000313" key="3">
    <source>
        <dbReference type="EMBL" id="OQE10230.1"/>
    </source>
</evidence>
<reference evidence="4" key="1">
    <citation type="journal article" date="2017" name="Nat. Microbiol.">
        <title>Global analysis of biosynthetic gene clusters reveals vast potential of secondary metabolite production in Penicillium species.</title>
        <authorList>
            <person name="Nielsen J.C."/>
            <person name="Grijseels S."/>
            <person name="Prigent S."/>
            <person name="Ji B."/>
            <person name="Dainat J."/>
            <person name="Nielsen K.F."/>
            <person name="Frisvad J.C."/>
            <person name="Workman M."/>
            <person name="Nielsen J."/>
        </authorList>
    </citation>
    <scope>NUCLEOTIDE SEQUENCE [LARGE SCALE GENOMIC DNA]</scope>
    <source>
        <strain evidence="4">IBT 29486</strain>
    </source>
</reference>
<evidence type="ECO:0000256" key="1">
    <source>
        <dbReference type="SAM" id="MobiDB-lite"/>
    </source>
</evidence>
<keyword evidence="2" id="KW-0732">Signal</keyword>
<evidence type="ECO:0000313" key="4">
    <source>
        <dbReference type="Proteomes" id="UP000191518"/>
    </source>
</evidence>
<evidence type="ECO:0000256" key="2">
    <source>
        <dbReference type="SAM" id="SignalP"/>
    </source>
</evidence>
<organism evidence="3 4">
    <name type="scientific">Penicillium vulpinum</name>
    <dbReference type="NCBI Taxonomy" id="29845"/>
    <lineage>
        <taxon>Eukaryota</taxon>
        <taxon>Fungi</taxon>
        <taxon>Dikarya</taxon>
        <taxon>Ascomycota</taxon>
        <taxon>Pezizomycotina</taxon>
        <taxon>Eurotiomycetes</taxon>
        <taxon>Eurotiomycetidae</taxon>
        <taxon>Eurotiales</taxon>
        <taxon>Aspergillaceae</taxon>
        <taxon>Penicillium</taxon>
    </lineage>
</organism>
<feature type="compositionally biased region" description="Low complexity" evidence="1">
    <location>
        <begin position="33"/>
        <end position="45"/>
    </location>
</feature>
<gene>
    <name evidence="3" type="ORF">PENVUL_c004G08486</name>
</gene>
<dbReference type="OrthoDB" id="3257981at2759"/>